<evidence type="ECO:0000313" key="1">
    <source>
        <dbReference type="EMBL" id="STR38955.1"/>
    </source>
</evidence>
<accession>A0A7H4LS29</accession>
<organism evidence="1 2">
    <name type="scientific">Klebsiella michiganensis</name>
    <dbReference type="NCBI Taxonomy" id="1134687"/>
    <lineage>
        <taxon>Bacteria</taxon>
        <taxon>Pseudomonadati</taxon>
        <taxon>Pseudomonadota</taxon>
        <taxon>Gammaproteobacteria</taxon>
        <taxon>Enterobacterales</taxon>
        <taxon>Enterobacteriaceae</taxon>
        <taxon>Klebsiella/Raoultella group</taxon>
        <taxon>Klebsiella</taxon>
    </lineage>
</organism>
<dbReference type="Pfam" id="PF10758">
    <property type="entry name" value="DUF2586"/>
    <property type="match status" value="1"/>
</dbReference>
<reference evidence="1 2" key="1">
    <citation type="submission" date="2018-06" db="EMBL/GenBank/DDBJ databases">
        <authorList>
            <consortium name="Pathogen Informatics"/>
            <person name="Doyle S."/>
        </authorList>
    </citation>
    <scope>NUCLEOTIDE SEQUENCE [LARGE SCALE GENOMIC DNA]</scope>
    <source>
        <strain evidence="1 2">NCTC11694</strain>
    </source>
</reference>
<dbReference type="Proteomes" id="UP000255050">
    <property type="component" value="Unassembled WGS sequence"/>
</dbReference>
<name>A0A7H4LS29_9ENTR</name>
<protein>
    <submittedName>
        <fullName evidence="1">Protein of uncharacterized function (DUF2586)</fullName>
    </submittedName>
</protein>
<sequence length="385" mass="41964">MTWPSVDINQLNQRQGEIAGIERIMLFVGQASKALGDKSPMRALNAQSDIDESLSEAGPVLLENVRAAQLNGGQNWSAYAMLLEQDDENWTAAITAALSSVSVEGVLVCTEIAEKSAGRTLINQLHALRASVISSLGRWIWFIATVAGPLKLPTKSTWEDYRLFINDLTKDIAANSVQLVPSLWGNEAGVLSGRLCNRAVTIADSPARVETGELLGMGIGSSDLPVDADGLEVSLADLKALHDLRCSVPMWYSDYEGLYWSDGLMLEVKGGDFEAIEYLRVADKVARNTRIRAIGKIANRNLNTTPCSIETHQTYFAGILREMAKTQQINGVTFPGEVESPKEGDVLISWTTKTRVAIVIVVRPYACPKEITVSIVLDRSLEDDA</sequence>
<dbReference type="RefSeq" id="WP_267649544.1">
    <property type="nucleotide sequence ID" value="NZ_JAPNME010000014.1"/>
</dbReference>
<evidence type="ECO:0000313" key="2">
    <source>
        <dbReference type="Proteomes" id="UP000255050"/>
    </source>
</evidence>
<gene>
    <name evidence="1" type="ORF">NCTC11694_00092</name>
</gene>
<dbReference type="InterPro" id="IPR019694">
    <property type="entry name" value="Phage_HP1_Orf23"/>
</dbReference>
<dbReference type="AlphaFoldDB" id="A0A7H4LS29"/>
<dbReference type="EMBL" id="UGJR01000002">
    <property type="protein sequence ID" value="STR38955.1"/>
    <property type="molecule type" value="Genomic_DNA"/>
</dbReference>
<proteinExistence type="predicted"/>
<comment type="caution">
    <text evidence="1">The sequence shown here is derived from an EMBL/GenBank/DDBJ whole genome shotgun (WGS) entry which is preliminary data.</text>
</comment>